<accession>A0ABR2V0T7</accession>
<feature type="transmembrane region" description="Helical" evidence="2">
    <location>
        <begin position="122"/>
        <end position="143"/>
    </location>
</feature>
<evidence type="ECO:0000256" key="2">
    <source>
        <dbReference type="SAM" id="Phobius"/>
    </source>
</evidence>
<comment type="caution">
    <text evidence="4">The sequence shown here is derived from an EMBL/GenBank/DDBJ whole genome shotgun (WGS) entry which is preliminary data.</text>
</comment>
<dbReference type="EMBL" id="JARVKF010000224">
    <property type="protein sequence ID" value="KAK9420543.1"/>
    <property type="molecule type" value="Genomic_DNA"/>
</dbReference>
<name>A0ABR2V0T7_9PEZI</name>
<feature type="transmembrane region" description="Helical" evidence="2">
    <location>
        <begin position="54"/>
        <end position="75"/>
    </location>
</feature>
<keyword evidence="5" id="KW-1185">Reference proteome</keyword>
<keyword evidence="2" id="KW-1133">Transmembrane helix</keyword>
<reference evidence="4 5" key="1">
    <citation type="journal article" date="2024" name="J. Plant Pathol.">
        <title>Sequence and assembly of the genome of Seiridium unicorne, isolate CBS 538.82, causal agent of cypress canker disease.</title>
        <authorList>
            <person name="Scali E."/>
            <person name="Rocca G.D."/>
            <person name="Danti R."/>
            <person name="Garbelotto M."/>
            <person name="Barberini S."/>
            <person name="Baroncelli R."/>
            <person name="Emiliani G."/>
        </authorList>
    </citation>
    <scope>NUCLEOTIDE SEQUENCE [LARGE SCALE GENOMIC DNA]</scope>
    <source>
        <strain evidence="4 5">BM-138-508</strain>
    </source>
</reference>
<dbReference type="Pfam" id="PF24802">
    <property type="entry name" value="DUF7703"/>
    <property type="match status" value="1"/>
</dbReference>
<evidence type="ECO:0000259" key="3">
    <source>
        <dbReference type="Pfam" id="PF24802"/>
    </source>
</evidence>
<feature type="transmembrane region" description="Helical" evidence="2">
    <location>
        <begin position="163"/>
        <end position="181"/>
    </location>
</feature>
<feature type="transmembrane region" description="Helical" evidence="2">
    <location>
        <begin position="87"/>
        <end position="110"/>
    </location>
</feature>
<gene>
    <name evidence="4" type="ORF">SUNI508_06283</name>
</gene>
<keyword evidence="2" id="KW-0472">Membrane</keyword>
<dbReference type="Proteomes" id="UP001408356">
    <property type="component" value="Unassembled WGS sequence"/>
</dbReference>
<dbReference type="PANTHER" id="PTHR37013">
    <property type="entry name" value="INTEGRAL MEMBRANE PROTEIN (AFU_ORTHOLOGUE AFUA_1G05950)-RELATED"/>
    <property type="match status" value="1"/>
</dbReference>
<organism evidence="4 5">
    <name type="scientific">Seiridium unicorne</name>
    <dbReference type="NCBI Taxonomy" id="138068"/>
    <lineage>
        <taxon>Eukaryota</taxon>
        <taxon>Fungi</taxon>
        <taxon>Dikarya</taxon>
        <taxon>Ascomycota</taxon>
        <taxon>Pezizomycotina</taxon>
        <taxon>Sordariomycetes</taxon>
        <taxon>Xylariomycetidae</taxon>
        <taxon>Amphisphaeriales</taxon>
        <taxon>Sporocadaceae</taxon>
        <taxon>Seiridium</taxon>
    </lineage>
</organism>
<feature type="domain" description="DUF7703" evidence="3">
    <location>
        <begin position="26"/>
        <end position="261"/>
    </location>
</feature>
<proteinExistence type="predicted"/>
<dbReference type="InterPro" id="IPR056120">
    <property type="entry name" value="DUF7703"/>
</dbReference>
<evidence type="ECO:0000313" key="5">
    <source>
        <dbReference type="Proteomes" id="UP001408356"/>
    </source>
</evidence>
<dbReference type="PANTHER" id="PTHR37013:SF3">
    <property type="entry name" value="INTEGRAL MEMBRANE PROTEIN (AFU_ORTHOLOGUE AFUA_1G05950)"/>
    <property type="match status" value="1"/>
</dbReference>
<feature type="region of interest" description="Disordered" evidence="1">
    <location>
        <begin position="339"/>
        <end position="360"/>
    </location>
</feature>
<feature type="transmembrane region" description="Helical" evidence="2">
    <location>
        <begin position="202"/>
        <end position="223"/>
    </location>
</feature>
<protein>
    <submittedName>
        <fullName evidence="4">Integral membrane protein</fullName>
    </submittedName>
</protein>
<evidence type="ECO:0000313" key="4">
    <source>
        <dbReference type="EMBL" id="KAK9420543.1"/>
    </source>
</evidence>
<keyword evidence="2" id="KW-0812">Transmembrane</keyword>
<evidence type="ECO:0000256" key="1">
    <source>
        <dbReference type="SAM" id="MobiDB-lite"/>
    </source>
</evidence>
<feature type="transmembrane region" description="Helical" evidence="2">
    <location>
        <begin position="24"/>
        <end position="42"/>
    </location>
</feature>
<sequence length="381" mass="42058">MVVEVGGQVPAGEHAIFADLKTSIPILVFGSIALYNVVELNYMIIGTFRRRKSLYFWSLIVATWGIALNAVGYLLEHLKLIQAAQLYSTLICVGWVCMVTGQSVVLYSRLHLVMADDRRRRAVLYMIIFDAIAMHIPVIVLVYGSNSGNPAPYLRPYSIYEKVQLTVFFVQEVIISGLYVWETMKLLRVTRDLRGKRGARRVMTHLIFVNLVVIILDVSVLALEFSDFYDLQTGYKPLVYSIKLKMELSILNQLVSLTRSASQGSFSLSNSNGPSQSITLDTLNQNPQRRLRADIGGGNMGYKASVGSSGQHDAEFGSHGYGARVVRETEVSVEPRAYLRGGSSRHNELGGPSRSSMASERDIADAAVSTTSLNQIVGVAP</sequence>